<evidence type="ECO:0000313" key="2">
    <source>
        <dbReference type="EMBL" id="SPR07313.1"/>
    </source>
</evidence>
<dbReference type="InterPro" id="IPR007039">
    <property type="entry name" value="TrbC/VirB2"/>
</dbReference>
<dbReference type="Proteomes" id="UP000244959">
    <property type="component" value="Chromosome I"/>
</dbReference>
<keyword evidence="1" id="KW-0732">Signal</keyword>
<evidence type="ECO:0000313" key="3">
    <source>
        <dbReference type="Proteomes" id="UP000244959"/>
    </source>
</evidence>
<name>A0A2U3R270_ORITS</name>
<keyword evidence="3" id="KW-1185">Reference proteome</keyword>
<evidence type="ECO:0000256" key="1">
    <source>
        <dbReference type="SAM" id="SignalP"/>
    </source>
</evidence>
<dbReference type="Pfam" id="PF04956">
    <property type="entry name" value="TrbC"/>
    <property type="match status" value="1"/>
</dbReference>
<protein>
    <recommendedName>
        <fullName evidence="4">TrbC/VIRB2 family protein</fullName>
    </recommendedName>
</protein>
<evidence type="ECO:0008006" key="4">
    <source>
        <dbReference type="Google" id="ProtNLM"/>
    </source>
</evidence>
<proteinExistence type="predicted"/>
<reference evidence="3" key="1">
    <citation type="submission" date="2018-03" db="EMBL/GenBank/DDBJ databases">
        <authorList>
            <person name="Batty M. E."/>
            <person name="Batty M E."/>
        </authorList>
    </citation>
    <scope>NUCLEOTIDE SEQUENCE [LARGE SCALE GENOMIC DNA]</scope>
    <source>
        <strain evidence="3">Gilliam</strain>
    </source>
</reference>
<dbReference type="EMBL" id="LS398551">
    <property type="protein sequence ID" value="SPR07313.1"/>
    <property type="molecule type" value="Genomic_DNA"/>
</dbReference>
<organism evidence="2 3">
    <name type="scientific">Orientia tsutsugamushi str. Gilliam</name>
    <dbReference type="NCBI Taxonomy" id="1359184"/>
    <lineage>
        <taxon>Bacteria</taxon>
        <taxon>Pseudomonadati</taxon>
        <taxon>Pseudomonadota</taxon>
        <taxon>Alphaproteobacteria</taxon>
        <taxon>Rickettsiales</taxon>
        <taxon>Rickettsiaceae</taxon>
        <taxon>Rickettsieae</taxon>
        <taxon>Orientia</taxon>
    </lineage>
</organism>
<dbReference type="AlphaFoldDB" id="A0A2U3R270"/>
<feature type="chain" id="PRO_5015701082" description="TrbC/VIRB2 family protein" evidence="1">
    <location>
        <begin position="35"/>
        <end position="119"/>
    </location>
</feature>
<accession>A0A2U3R270</accession>
<gene>
    <name evidence="2" type="ORF">GILLIAM_01435</name>
</gene>
<sequence length="119" mass="12710" precursor="true">MKLLNFKQNCYLKPLLILCFFMLILSTSIVSTQAADNTDPIGEKLCNIVGILSGKTTKALCLVAIVVLGITTFMGKVNMSTAVITICAIIITTQSAKVYEFIAGKDANGGNTQCEASKQ</sequence>
<feature type="signal peptide" evidence="1">
    <location>
        <begin position="1"/>
        <end position="34"/>
    </location>
</feature>